<evidence type="ECO:0000256" key="1">
    <source>
        <dbReference type="SAM" id="Phobius"/>
    </source>
</evidence>
<keyword evidence="3" id="KW-1185">Reference proteome</keyword>
<dbReference type="Proteomes" id="UP001151760">
    <property type="component" value="Unassembled WGS sequence"/>
</dbReference>
<evidence type="ECO:0000313" key="2">
    <source>
        <dbReference type="EMBL" id="GJT09358.1"/>
    </source>
</evidence>
<protein>
    <submittedName>
        <fullName evidence="2">Uncharacterized protein</fullName>
    </submittedName>
</protein>
<name>A0ABQ5B6E4_9ASTR</name>
<gene>
    <name evidence="2" type="ORF">Tco_0856400</name>
</gene>
<keyword evidence="1" id="KW-0812">Transmembrane</keyword>
<evidence type="ECO:0000313" key="3">
    <source>
        <dbReference type="Proteomes" id="UP001151760"/>
    </source>
</evidence>
<accession>A0ABQ5B6E4</accession>
<comment type="caution">
    <text evidence="2">The sequence shown here is derived from an EMBL/GenBank/DDBJ whole genome shotgun (WGS) entry which is preliminary data.</text>
</comment>
<feature type="transmembrane region" description="Helical" evidence="1">
    <location>
        <begin position="111"/>
        <end position="130"/>
    </location>
</feature>
<reference evidence="2" key="2">
    <citation type="submission" date="2022-01" db="EMBL/GenBank/DDBJ databases">
        <authorList>
            <person name="Yamashiro T."/>
            <person name="Shiraishi A."/>
            <person name="Satake H."/>
            <person name="Nakayama K."/>
        </authorList>
    </citation>
    <scope>NUCLEOTIDE SEQUENCE</scope>
</reference>
<organism evidence="2 3">
    <name type="scientific">Tanacetum coccineum</name>
    <dbReference type="NCBI Taxonomy" id="301880"/>
    <lineage>
        <taxon>Eukaryota</taxon>
        <taxon>Viridiplantae</taxon>
        <taxon>Streptophyta</taxon>
        <taxon>Embryophyta</taxon>
        <taxon>Tracheophyta</taxon>
        <taxon>Spermatophyta</taxon>
        <taxon>Magnoliopsida</taxon>
        <taxon>eudicotyledons</taxon>
        <taxon>Gunneridae</taxon>
        <taxon>Pentapetalae</taxon>
        <taxon>asterids</taxon>
        <taxon>campanulids</taxon>
        <taxon>Asterales</taxon>
        <taxon>Asteraceae</taxon>
        <taxon>Asteroideae</taxon>
        <taxon>Anthemideae</taxon>
        <taxon>Anthemidinae</taxon>
        <taxon>Tanacetum</taxon>
    </lineage>
</organism>
<proteinExistence type="predicted"/>
<reference evidence="2" key="1">
    <citation type="journal article" date="2022" name="Int. J. Mol. Sci.">
        <title>Draft Genome of Tanacetum Coccineum: Genomic Comparison of Closely Related Tanacetum-Family Plants.</title>
        <authorList>
            <person name="Yamashiro T."/>
            <person name="Shiraishi A."/>
            <person name="Nakayama K."/>
            <person name="Satake H."/>
        </authorList>
    </citation>
    <scope>NUCLEOTIDE SEQUENCE</scope>
</reference>
<keyword evidence="1" id="KW-0472">Membrane</keyword>
<sequence>MVEGSWLLQSELQWEEVVLFVHEMWGSWLQTEIGVLDQHLVEVVLLSMVRHNRKTMVYWKDRSKAMALLLPIFKMIHPPLLELRHVKNVIGLSISLGCKVTFQNVKVLRTLPVILCSMVSIVALVVGSICKWSSSCSLPKLLDKGIVDR</sequence>
<dbReference type="EMBL" id="BQNB010012901">
    <property type="protein sequence ID" value="GJT09358.1"/>
    <property type="molecule type" value="Genomic_DNA"/>
</dbReference>
<keyword evidence="1" id="KW-1133">Transmembrane helix</keyword>